<evidence type="ECO:0000313" key="3">
    <source>
        <dbReference type="Proteomes" id="UP000053815"/>
    </source>
</evidence>
<keyword evidence="1" id="KW-0472">Membrane</keyword>
<dbReference type="AlphaFoldDB" id="A0A0C9M4A7"/>
<feature type="transmembrane region" description="Helical" evidence="1">
    <location>
        <begin position="6"/>
        <end position="31"/>
    </location>
</feature>
<organism evidence="2">
    <name type="scientific">Mucor ambiguus</name>
    <dbReference type="NCBI Taxonomy" id="91626"/>
    <lineage>
        <taxon>Eukaryota</taxon>
        <taxon>Fungi</taxon>
        <taxon>Fungi incertae sedis</taxon>
        <taxon>Mucoromycota</taxon>
        <taxon>Mucoromycotina</taxon>
        <taxon>Mucoromycetes</taxon>
        <taxon>Mucorales</taxon>
        <taxon>Mucorineae</taxon>
        <taxon>Mucoraceae</taxon>
        <taxon>Mucor</taxon>
    </lineage>
</organism>
<accession>A0A0C9M4A7</accession>
<name>A0A0C9M4A7_9FUNG</name>
<sequence length="133" mass="14026">MYPDAMLGVIVMLQTMLVLVNVCIIYVHIVLKHCSSPNVRPDADLTDEQPAFNDVLEEASKSGAVVTVTTSVVSTVANVNTAASASASMSASISVNQAQASHVSAASTLTMTGSLSLLLICLMSLVYSYFTFY</sequence>
<proteinExistence type="predicted"/>
<dbReference type="Proteomes" id="UP000053815">
    <property type="component" value="Unassembled WGS sequence"/>
</dbReference>
<keyword evidence="1" id="KW-1133">Transmembrane helix</keyword>
<evidence type="ECO:0000256" key="1">
    <source>
        <dbReference type="SAM" id="Phobius"/>
    </source>
</evidence>
<reference evidence="2" key="1">
    <citation type="submission" date="2014-09" db="EMBL/GenBank/DDBJ databases">
        <title>Draft genome sequence of an oleaginous Mucoromycotina fungus Mucor ambiguus NBRC6742.</title>
        <authorList>
            <person name="Takeda I."/>
            <person name="Yamane N."/>
            <person name="Morita T."/>
            <person name="Tamano K."/>
            <person name="Machida M."/>
            <person name="Baker S."/>
            <person name="Koike H."/>
        </authorList>
    </citation>
    <scope>NUCLEOTIDE SEQUENCE</scope>
    <source>
        <strain evidence="2">NBRC 6742</strain>
    </source>
</reference>
<dbReference type="EMBL" id="DF836343">
    <property type="protein sequence ID" value="GAN04051.1"/>
    <property type="molecule type" value="Genomic_DNA"/>
</dbReference>
<protein>
    <submittedName>
        <fullName evidence="2">Uncharacterized protein</fullName>
    </submittedName>
</protein>
<evidence type="ECO:0000313" key="2">
    <source>
        <dbReference type="EMBL" id="GAN04051.1"/>
    </source>
</evidence>
<feature type="transmembrane region" description="Helical" evidence="1">
    <location>
        <begin position="109"/>
        <end position="130"/>
    </location>
</feature>
<gene>
    <name evidence="2" type="ORF">MAM1_0054c03510</name>
</gene>
<keyword evidence="1" id="KW-0812">Transmembrane</keyword>
<keyword evidence="3" id="KW-1185">Reference proteome</keyword>